<dbReference type="SUPFAM" id="SSF55811">
    <property type="entry name" value="Nudix"/>
    <property type="match status" value="1"/>
</dbReference>
<keyword evidence="4" id="KW-0235">DNA replication</keyword>
<evidence type="ECO:0000313" key="13">
    <source>
        <dbReference type="EMBL" id="MFC7613018.1"/>
    </source>
</evidence>
<dbReference type="InterPro" id="IPR015797">
    <property type="entry name" value="NUDIX_hydrolase-like_dom_sf"/>
</dbReference>
<proteinExistence type="inferred from homology"/>
<keyword evidence="5" id="KW-0479">Metal-binding</keyword>
<evidence type="ECO:0000256" key="10">
    <source>
        <dbReference type="ARBA" id="ARBA00035861"/>
    </source>
</evidence>
<keyword evidence="14" id="KW-1185">Reference proteome</keyword>
<evidence type="ECO:0000256" key="7">
    <source>
        <dbReference type="ARBA" id="ARBA00022801"/>
    </source>
</evidence>
<evidence type="ECO:0000256" key="11">
    <source>
        <dbReference type="ARBA" id="ARBA00038905"/>
    </source>
</evidence>
<dbReference type="Pfam" id="PF00293">
    <property type="entry name" value="NUDIX"/>
    <property type="match status" value="1"/>
</dbReference>
<dbReference type="Gene3D" id="3.90.79.10">
    <property type="entry name" value="Nucleoside Triphosphate Pyrophosphohydrolase"/>
    <property type="match status" value="1"/>
</dbReference>
<dbReference type="PANTHER" id="PTHR47707:SF1">
    <property type="entry name" value="NUDIX HYDROLASE FAMILY PROTEIN"/>
    <property type="match status" value="1"/>
</dbReference>
<evidence type="ECO:0000256" key="4">
    <source>
        <dbReference type="ARBA" id="ARBA00022705"/>
    </source>
</evidence>
<evidence type="ECO:0000256" key="2">
    <source>
        <dbReference type="ARBA" id="ARBA00005582"/>
    </source>
</evidence>
<reference evidence="14" key="1">
    <citation type="journal article" date="2019" name="Int. J. Syst. Evol. Microbiol.">
        <title>The Global Catalogue of Microorganisms (GCM) 10K type strain sequencing project: providing services to taxonomists for standard genome sequencing and annotation.</title>
        <authorList>
            <consortium name="The Broad Institute Genomics Platform"/>
            <consortium name="The Broad Institute Genome Sequencing Center for Infectious Disease"/>
            <person name="Wu L."/>
            <person name="Ma J."/>
        </authorList>
    </citation>
    <scope>NUCLEOTIDE SEQUENCE [LARGE SCALE GENOMIC DNA]</scope>
    <source>
        <strain evidence="14">JCM 17695</strain>
    </source>
</reference>
<feature type="domain" description="Nudix hydrolase" evidence="12">
    <location>
        <begin position="80"/>
        <end position="165"/>
    </location>
</feature>
<sequence length="175" mass="17140">MWGWWRWRGYRVDRGGAGAAGVGGGVGGEGGSAGGGVGGGSGRGGGGCGAGGGCRGGGCGEAGVGAAAGLSGGGGWVVGVPGWAGRGGESDRDAVRRECWEELGIEVRAGEVIGPDVVLKDDLVLRLYAAEAPEGTPKAHDHQALAWLGEGALDSVEWLPADRVLIPALRGVLAG</sequence>
<dbReference type="Proteomes" id="UP001596512">
    <property type="component" value="Unassembled WGS sequence"/>
</dbReference>
<comment type="caution">
    <text evidence="13">The sequence shown here is derived from an EMBL/GenBank/DDBJ whole genome shotgun (WGS) entry which is preliminary data.</text>
</comment>
<keyword evidence="7" id="KW-0378">Hydrolase</keyword>
<protein>
    <recommendedName>
        <fullName evidence="11">8-oxo-dGTP diphosphatase</fullName>
        <ecNumber evidence="11">3.6.1.55</ecNumber>
    </recommendedName>
</protein>
<evidence type="ECO:0000256" key="5">
    <source>
        <dbReference type="ARBA" id="ARBA00022723"/>
    </source>
</evidence>
<evidence type="ECO:0000256" key="1">
    <source>
        <dbReference type="ARBA" id="ARBA00001946"/>
    </source>
</evidence>
<comment type="catalytic activity">
    <reaction evidence="10">
        <text>8-oxo-dGTP + H2O = 8-oxo-dGMP + diphosphate + H(+)</text>
        <dbReference type="Rhea" id="RHEA:31575"/>
        <dbReference type="ChEBI" id="CHEBI:15377"/>
        <dbReference type="ChEBI" id="CHEBI:15378"/>
        <dbReference type="ChEBI" id="CHEBI:33019"/>
        <dbReference type="ChEBI" id="CHEBI:63224"/>
        <dbReference type="ChEBI" id="CHEBI:77896"/>
        <dbReference type="EC" id="3.6.1.55"/>
    </reaction>
</comment>
<organism evidence="13 14">
    <name type="scientific">Actinokineospora soli</name>
    <dbReference type="NCBI Taxonomy" id="1048753"/>
    <lineage>
        <taxon>Bacteria</taxon>
        <taxon>Bacillati</taxon>
        <taxon>Actinomycetota</taxon>
        <taxon>Actinomycetes</taxon>
        <taxon>Pseudonocardiales</taxon>
        <taxon>Pseudonocardiaceae</taxon>
        <taxon>Actinokineospora</taxon>
    </lineage>
</organism>
<keyword evidence="9" id="KW-0234">DNA repair</keyword>
<name>A0ABW2TJJ7_9PSEU</name>
<evidence type="ECO:0000313" key="14">
    <source>
        <dbReference type="Proteomes" id="UP001596512"/>
    </source>
</evidence>
<accession>A0ABW2TJJ7</accession>
<dbReference type="EMBL" id="JBHTEY010000004">
    <property type="protein sequence ID" value="MFC7613018.1"/>
    <property type="molecule type" value="Genomic_DNA"/>
</dbReference>
<dbReference type="PANTHER" id="PTHR47707">
    <property type="entry name" value="8-OXO-DGTP DIPHOSPHATASE"/>
    <property type="match status" value="1"/>
</dbReference>
<dbReference type="InterPro" id="IPR047127">
    <property type="entry name" value="MutT-like"/>
</dbReference>
<comment type="similarity">
    <text evidence="2">Belongs to the Nudix hydrolase family.</text>
</comment>
<evidence type="ECO:0000259" key="12">
    <source>
        <dbReference type="Pfam" id="PF00293"/>
    </source>
</evidence>
<evidence type="ECO:0000256" key="3">
    <source>
        <dbReference type="ARBA" id="ARBA00022457"/>
    </source>
</evidence>
<evidence type="ECO:0000256" key="6">
    <source>
        <dbReference type="ARBA" id="ARBA00022763"/>
    </source>
</evidence>
<keyword evidence="6" id="KW-0227">DNA damage</keyword>
<keyword evidence="8" id="KW-0460">Magnesium</keyword>
<keyword evidence="3" id="KW-0515">Mutator protein</keyword>
<evidence type="ECO:0000256" key="8">
    <source>
        <dbReference type="ARBA" id="ARBA00022842"/>
    </source>
</evidence>
<dbReference type="EC" id="3.6.1.55" evidence="11"/>
<dbReference type="InterPro" id="IPR000086">
    <property type="entry name" value="NUDIX_hydrolase_dom"/>
</dbReference>
<evidence type="ECO:0000256" key="9">
    <source>
        <dbReference type="ARBA" id="ARBA00023204"/>
    </source>
</evidence>
<comment type="cofactor">
    <cofactor evidence="1">
        <name>Mg(2+)</name>
        <dbReference type="ChEBI" id="CHEBI:18420"/>
    </cofactor>
</comment>
<gene>
    <name evidence="13" type="ORF">ACFQV2_04605</name>
</gene>